<dbReference type="GO" id="GO:0003824">
    <property type="term" value="F:catalytic activity"/>
    <property type="evidence" value="ECO:0007669"/>
    <property type="project" value="InterPro"/>
</dbReference>
<dbReference type="GO" id="GO:0009117">
    <property type="term" value="P:nucleotide metabolic process"/>
    <property type="evidence" value="ECO:0007669"/>
    <property type="project" value="TreeGrafter"/>
</dbReference>
<dbReference type="Proteomes" id="UP000093309">
    <property type="component" value="Unassembled WGS sequence"/>
</dbReference>
<dbReference type="PANTHER" id="PTHR46648:SF1">
    <property type="entry name" value="ADENOSINE 5'-MONOPHOSPHORAMIDASE HNT1"/>
    <property type="match status" value="1"/>
</dbReference>
<keyword evidence="5" id="KW-1185">Reference proteome</keyword>
<proteinExistence type="predicted"/>
<dbReference type="PROSITE" id="PS51084">
    <property type="entry name" value="HIT_2"/>
    <property type="match status" value="1"/>
</dbReference>
<evidence type="ECO:0000313" key="5">
    <source>
        <dbReference type="Proteomes" id="UP000093309"/>
    </source>
</evidence>
<name>A0A1C0ZZX5_9BACL</name>
<feature type="short sequence motif" description="Histidine triad motif" evidence="2">
    <location>
        <begin position="97"/>
        <end position="101"/>
    </location>
</feature>
<dbReference type="InterPro" id="IPR036265">
    <property type="entry name" value="HIT-like_sf"/>
</dbReference>
<dbReference type="SUPFAM" id="SSF54197">
    <property type="entry name" value="HIT-like"/>
    <property type="match status" value="1"/>
</dbReference>
<dbReference type="OrthoDB" id="9784774at2"/>
<evidence type="ECO:0000313" key="4">
    <source>
        <dbReference type="EMBL" id="OCT13696.1"/>
    </source>
</evidence>
<dbReference type="RefSeq" id="WP_065853757.1">
    <property type="nucleotide sequence ID" value="NZ_LYPC01000022.1"/>
</dbReference>
<evidence type="ECO:0000256" key="2">
    <source>
        <dbReference type="PROSITE-ProRule" id="PRU00464"/>
    </source>
</evidence>
<accession>A0A1C0ZZX5</accession>
<feature type="active site" description="Tele-AMP-histidine intermediate" evidence="1">
    <location>
        <position position="101"/>
    </location>
</feature>
<dbReference type="PRINTS" id="PR00332">
    <property type="entry name" value="HISTRIAD"/>
</dbReference>
<reference evidence="5" key="1">
    <citation type="submission" date="2016-05" db="EMBL/GenBank/DDBJ databases">
        <title>Paenibacillus oryzae. sp. nov., isolated from the rice root.</title>
        <authorList>
            <person name="Zhang J."/>
            <person name="Zhang X."/>
        </authorList>
    </citation>
    <scope>NUCLEOTIDE SEQUENCE [LARGE SCALE GENOMIC DNA]</scope>
    <source>
        <strain evidence="5">KCTC13222</strain>
    </source>
</reference>
<sequence length="188" mass="21042">MIEPTCLGCQLANGQAQAHIVYENEWVTCILDIAPLNEGHVLILPKKHYAEVTDIDEITSLALMKASLLISRVLTALFQPDGVTLLQNGGSFNDLDHVHIHVFPRYKGDGFGWIEPVDRKNNRNRLKETAAHLINYINDLSIINYIQSPIGQAIRALSLLRSQQKVGILSTKMINCYGASPQQRRLTE</sequence>
<dbReference type="PANTHER" id="PTHR46648">
    <property type="entry name" value="HIT FAMILY PROTEIN 1"/>
    <property type="match status" value="1"/>
</dbReference>
<dbReference type="Pfam" id="PF01230">
    <property type="entry name" value="HIT"/>
    <property type="match status" value="1"/>
</dbReference>
<dbReference type="Gene3D" id="3.30.428.10">
    <property type="entry name" value="HIT-like"/>
    <property type="match status" value="1"/>
</dbReference>
<dbReference type="STRING" id="512399.A8709_19110"/>
<evidence type="ECO:0000259" key="3">
    <source>
        <dbReference type="PROSITE" id="PS51084"/>
    </source>
</evidence>
<dbReference type="InterPro" id="IPR001310">
    <property type="entry name" value="Histidine_triad_HIT"/>
</dbReference>
<gene>
    <name evidence="4" type="ORF">A8709_19110</name>
</gene>
<dbReference type="AlphaFoldDB" id="A0A1C0ZZX5"/>
<protein>
    <recommendedName>
        <fullName evidence="3">HIT domain-containing protein</fullName>
    </recommendedName>
</protein>
<evidence type="ECO:0000256" key="1">
    <source>
        <dbReference type="PIRSR" id="PIRSR601310-1"/>
    </source>
</evidence>
<dbReference type="EMBL" id="LYPC01000022">
    <property type="protein sequence ID" value="OCT13696.1"/>
    <property type="molecule type" value="Genomic_DNA"/>
</dbReference>
<comment type="caution">
    <text evidence="4">The sequence shown here is derived from an EMBL/GenBank/DDBJ whole genome shotgun (WGS) entry which is preliminary data.</text>
</comment>
<organism evidence="4 5">
    <name type="scientific">Paenibacillus pectinilyticus</name>
    <dbReference type="NCBI Taxonomy" id="512399"/>
    <lineage>
        <taxon>Bacteria</taxon>
        <taxon>Bacillati</taxon>
        <taxon>Bacillota</taxon>
        <taxon>Bacilli</taxon>
        <taxon>Bacillales</taxon>
        <taxon>Paenibacillaceae</taxon>
        <taxon>Paenibacillus</taxon>
    </lineage>
</organism>
<dbReference type="InterPro" id="IPR011146">
    <property type="entry name" value="HIT-like"/>
</dbReference>
<feature type="domain" description="HIT" evidence="3">
    <location>
        <begin position="7"/>
        <end position="112"/>
    </location>
</feature>